<feature type="compositionally biased region" description="Polar residues" evidence="2">
    <location>
        <begin position="87"/>
        <end position="101"/>
    </location>
</feature>
<evidence type="ECO:0000256" key="1">
    <source>
        <dbReference type="PROSITE-ProRule" id="PRU00339"/>
    </source>
</evidence>
<evidence type="ECO:0000313" key="5">
    <source>
        <dbReference type="Proteomes" id="UP000624279"/>
    </source>
</evidence>
<feature type="region of interest" description="Disordered" evidence="2">
    <location>
        <begin position="78"/>
        <end position="114"/>
    </location>
</feature>
<name>A0ABR6YFI2_9BURK</name>
<feature type="compositionally biased region" description="Basic and acidic residues" evidence="2">
    <location>
        <begin position="176"/>
        <end position="190"/>
    </location>
</feature>
<dbReference type="PANTHER" id="PTHR12558">
    <property type="entry name" value="CELL DIVISION CYCLE 16,23,27"/>
    <property type="match status" value="1"/>
</dbReference>
<dbReference type="Gene3D" id="1.25.40.10">
    <property type="entry name" value="Tetratricopeptide repeat domain"/>
    <property type="match status" value="1"/>
</dbReference>
<reference evidence="4 5" key="1">
    <citation type="submission" date="2020-08" db="EMBL/GenBank/DDBJ databases">
        <title>Novel species isolated from subtropical streams in China.</title>
        <authorList>
            <person name="Lu H."/>
        </authorList>
    </citation>
    <scope>NUCLEOTIDE SEQUENCE [LARGE SCALE GENOMIC DNA]</scope>
    <source>
        <strain evidence="4 5">LX15W</strain>
    </source>
</reference>
<dbReference type="PANTHER" id="PTHR12558:SF13">
    <property type="entry name" value="CELL DIVISION CYCLE PROTEIN 27 HOMOLOG"/>
    <property type="match status" value="1"/>
</dbReference>
<keyword evidence="3" id="KW-0472">Membrane</keyword>
<comment type="caution">
    <text evidence="4">The sequence shown here is derived from an EMBL/GenBank/DDBJ whole genome shotgun (WGS) entry which is preliminary data.</text>
</comment>
<dbReference type="InterPro" id="IPR019734">
    <property type="entry name" value="TPR_rpt"/>
</dbReference>
<keyword evidence="5" id="KW-1185">Reference proteome</keyword>
<feature type="repeat" description="TPR" evidence="1">
    <location>
        <begin position="242"/>
        <end position="275"/>
    </location>
</feature>
<dbReference type="SUPFAM" id="SSF48452">
    <property type="entry name" value="TPR-like"/>
    <property type="match status" value="1"/>
</dbReference>
<proteinExistence type="predicted"/>
<gene>
    <name evidence="4" type="ORF">H8K55_16890</name>
</gene>
<evidence type="ECO:0000256" key="3">
    <source>
        <dbReference type="SAM" id="Phobius"/>
    </source>
</evidence>
<dbReference type="InterPro" id="IPR011990">
    <property type="entry name" value="TPR-like_helical_dom_sf"/>
</dbReference>
<feature type="compositionally biased region" description="Polar residues" evidence="2">
    <location>
        <begin position="157"/>
        <end position="166"/>
    </location>
</feature>
<dbReference type="RefSeq" id="WP_186943240.1">
    <property type="nucleotide sequence ID" value="NZ_JACOGA010000017.1"/>
</dbReference>
<dbReference type="Pfam" id="PF13432">
    <property type="entry name" value="TPR_16"/>
    <property type="match status" value="1"/>
</dbReference>
<keyword evidence="3" id="KW-1133">Transmembrane helix</keyword>
<dbReference type="EMBL" id="JACOGA010000017">
    <property type="protein sequence ID" value="MBC3875267.1"/>
    <property type="molecule type" value="Genomic_DNA"/>
</dbReference>
<evidence type="ECO:0000313" key="4">
    <source>
        <dbReference type="EMBL" id="MBC3875267.1"/>
    </source>
</evidence>
<accession>A0ABR6YFI2</accession>
<feature type="region of interest" description="Disordered" evidence="2">
    <location>
        <begin position="144"/>
        <end position="198"/>
    </location>
</feature>
<dbReference type="Proteomes" id="UP000624279">
    <property type="component" value="Unassembled WGS sequence"/>
</dbReference>
<keyword evidence="3" id="KW-0812">Transmembrane</keyword>
<keyword evidence="1" id="KW-0802">TPR repeat</keyword>
<feature type="transmembrane region" description="Helical" evidence="3">
    <location>
        <begin position="43"/>
        <end position="61"/>
    </location>
</feature>
<dbReference type="PROSITE" id="PS50005">
    <property type="entry name" value="TPR"/>
    <property type="match status" value="1"/>
</dbReference>
<organism evidence="4 5">
    <name type="scientific">Undibacterium flavidum</name>
    <dbReference type="NCBI Taxonomy" id="2762297"/>
    <lineage>
        <taxon>Bacteria</taxon>
        <taxon>Pseudomonadati</taxon>
        <taxon>Pseudomonadota</taxon>
        <taxon>Betaproteobacteria</taxon>
        <taxon>Burkholderiales</taxon>
        <taxon>Oxalobacteraceae</taxon>
        <taxon>Undibacterium</taxon>
    </lineage>
</organism>
<sequence length="427" mass="46891">MSLINQMLQDLEKRGENQDSHAAAHYEQFGSVIEQSKLRKTSWWLLMFVSIVLVAVIFFVFKTRLPVTAAVATPEKLPTVSKDASPPVNSTKPVDSITSGVKSDRALDNTPDTAPALHELGLSLKLSTQVNAAGLNELAVRMEQSEQNARARDKSDISLQPEINNKQNKDVTGTAIRDKPKSEKLSEKESIPTNIANSSGNVSVGKNTALASPSAVVATVNSAPVNSASVTMIKEVSTQQRAEGEYRQATVYQQQGRVNEALSVLESALKADPLHAPARQLLISLLLENKRYEEAIRELRQGLVVEPTQLNFSMILARLLVERAKLPDAIDVLQKNINLAQDRPDYLAFLAALQQKSGHHKDAISLYRQALRNHSQNGAWWMGLGISLQAEANSQEAIEAYKQAKQQPGLSAELHAFIDQKISQLQK</sequence>
<dbReference type="SMART" id="SM00028">
    <property type="entry name" value="TPR"/>
    <property type="match status" value="4"/>
</dbReference>
<evidence type="ECO:0000256" key="2">
    <source>
        <dbReference type="SAM" id="MobiDB-lite"/>
    </source>
</evidence>
<dbReference type="Pfam" id="PF14559">
    <property type="entry name" value="TPR_19"/>
    <property type="match status" value="1"/>
</dbReference>
<protein>
    <submittedName>
        <fullName evidence="4">Tetratricopeptide repeat protein</fullName>
    </submittedName>
</protein>